<protein>
    <recommendedName>
        <fullName evidence="7">Ion transport domain-containing protein</fullName>
    </recommendedName>
</protein>
<gene>
    <name evidence="8" type="ORF">EVOR1521_LOCUS24234</name>
</gene>
<dbReference type="Gene3D" id="1.20.120.350">
    <property type="entry name" value="Voltage-gated potassium channels. Chain C"/>
    <property type="match status" value="1"/>
</dbReference>
<sequence length="824" mass="91977">MLSKEHEEELSRLRAENQRLAEENARLTGAPLRQTGQVELPRAEPPRVRTAEEVEVKVDPISKPEELLPGNSQVKLTIFGAGGFPQEAGDFAKVQIRCTVGLQDNKTQWMPLQGAAVGPNMVPDAQTWEAALQSPEIMRFQTDKGNLLEDITVELWAPDRQVPLATATVAPGMRRQKVLFDFGGFLDAEVTVDGNHAMGHAASEDGSKEAPVNKAQKVNLKPNTTARLLKIFKVEDPAAKVVLPRDVYKALKLCRKKTTSFNVSLEVPELEEVLSEIKRIHEIVHKKEEESSKVARPSAVISWSAFLDTLTLVHLSEFSTGQVSLRLFIVQKALLQDDLPTGRAALALVKAYEQVRKPTTHSQRGVLVIEAISTVAIFMSFITTGVSLDYAPNWDGWRWVDTGFALIFVTEVLFKIIILGPRSFCCKRDRIWNWFDLCLSLGAAAEIVWNLSMRSTSTPTRVALTLRVLRLARVSFYMKLIQTPMLQELANIVQGFLVAVPSLFWVLVTLSVVVYVSALAMRATVQRISGGGIETDTCGSGDSYDLNAQLPSGCGDIHDLYGVEYCGSVLGCMFTIFRCMIGDCTTRGGRSLTLVWSQGYGVQFDVFYAFSMVCVIFGMFNIITAIFVEATMNGLKENANEKKYAQAYESNYMTEQLAKLVMMVSKTVQRARAGQDQSSMGTIRRSLSFSDKSDSELDKELFLTEEEFITAIRTSEVRMLLDDLDVIVEPRPGVFEAFNQEEDGTVSMSELVSGLMSFRGELQKVDVLTTKKYMENLMKQVHDLQHTQGQIVTHIQERPATSPQNLPRHESRRLVVAVPRRRKW</sequence>
<feature type="transmembrane region" description="Helical" evidence="6">
    <location>
        <begin position="606"/>
        <end position="628"/>
    </location>
</feature>
<organism evidence="8 9">
    <name type="scientific">Effrenium voratum</name>
    <dbReference type="NCBI Taxonomy" id="2562239"/>
    <lineage>
        <taxon>Eukaryota</taxon>
        <taxon>Sar</taxon>
        <taxon>Alveolata</taxon>
        <taxon>Dinophyceae</taxon>
        <taxon>Suessiales</taxon>
        <taxon>Symbiodiniaceae</taxon>
        <taxon>Effrenium</taxon>
    </lineage>
</organism>
<dbReference type="GO" id="GO:0005216">
    <property type="term" value="F:monoatomic ion channel activity"/>
    <property type="evidence" value="ECO:0007669"/>
    <property type="project" value="InterPro"/>
</dbReference>
<dbReference type="Gene3D" id="1.10.287.70">
    <property type="match status" value="1"/>
</dbReference>
<feature type="compositionally biased region" description="Basic and acidic residues" evidence="5">
    <location>
        <begin position="1"/>
        <end position="25"/>
    </location>
</feature>
<dbReference type="InterPro" id="IPR027359">
    <property type="entry name" value="Volt_channel_dom_sf"/>
</dbReference>
<evidence type="ECO:0000256" key="5">
    <source>
        <dbReference type="SAM" id="MobiDB-lite"/>
    </source>
</evidence>
<keyword evidence="2 6" id="KW-0812">Transmembrane</keyword>
<feature type="transmembrane region" description="Helical" evidence="6">
    <location>
        <begin position="431"/>
        <end position="451"/>
    </location>
</feature>
<dbReference type="EMBL" id="CAUJNA010003394">
    <property type="protein sequence ID" value="CAJ1401008.1"/>
    <property type="molecule type" value="Genomic_DNA"/>
</dbReference>
<feature type="transmembrane region" description="Helical" evidence="6">
    <location>
        <begin position="366"/>
        <end position="387"/>
    </location>
</feature>
<evidence type="ECO:0000313" key="9">
    <source>
        <dbReference type="Proteomes" id="UP001178507"/>
    </source>
</evidence>
<dbReference type="InterPro" id="IPR005821">
    <property type="entry name" value="Ion_trans_dom"/>
</dbReference>
<reference evidence="8" key="1">
    <citation type="submission" date="2023-08" db="EMBL/GenBank/DDBJ databases">
        <authorList>
            <person name="Chen Y."/>
            <person name="Shah S."/>
            <person name="Dougan E. K."/>
            <person name="Thang M."/>
            <person name="Chan C."/>
        </authorList>
    </citation>
    <scope>NUCLEOTIDE SEQUENCE</scope>
</reference>
<feature type="transmembrane region" description="Helical" evidence="6">
    <location>
        <begin position="399"/>
        <end position="419"/>
    </location>
</feature>
<evidence type="ECO:0000256" key="2">
    <source>
        <dbReference type="ARBA" id="ARBA00022692"/>
    </source>
</evidence>
<feature type="region of interest" description="Disordered" evidence="5">
    <location>
        <begin position="1"/>
        <end position="51"/>
    </location>
</feature>
<dbReference type="AlphaFoldDB" id="A0AA36J9L1"/>
<evidence type="ECO:0000256" key="3">
    <source>
        <dbReference type="ARBA" id="ARBA00022989"/>
    </source>
</evidence>
<dbReference type="GO" id="GO:0016020">
    <property type="term" value="C:membrane"/>
    <property type="evidence" value="ECO:0007669"/>
    <property type="project" value="UniProtKB-SubCell"/>
</dbReference>
<evidence type="ECO:0000313" key="8">
    <source>
        <dbReference type="EMBL" id="CAJ1401008.1"/>
    </source>
</evidence>
<keyword evidence="4 6" id="KW-0472">Membrane</keyword>
<comment type="caution">
    <text evidence="8">The sequence shown here is derived from an EMBL/GenBank/DDBJ whole genome shotgun (WGS) entry which is preliminary data.</text>
</comment>
<evidence type="ECO:0000256" key="4">
    <source>
        <dbReference type="ARBA" id="ARBA00023136"/>
    </source>
</evidence>
<evidence type="ECO:0000256" key="6">
    <source>
        <dbReference type="SAM" id="Phobius"/>
    </source>
</evidence>
<name>A0AA36J9L1_9DINO</name>
<keyword evidence="9" id="KW-1185">Reference proteome</keyword>
<comment type="subcellular location">
    <subcellularLocation>
        <location evidence="1">Membrane</location>
        <topology evidence="1">Multi-pass membrane protein</topology>
    </subcellularLocation>
</comment>
<accession>A0AA36J9L1</accession>
<feature type="domain" description="Ion transport" evidence="7">
    <location>
        <begin position="370"/>
        <end position="629"/>
    </location>
</feature>
<dbReference type="SUPFAM" id="SSF81324">
    <property type="entry name" value="Voltage-gated potassium channels"/>
    <property type="match status" value="1"/>
</dbReference>
<dbReference type="Proteomes" id="UP001178507">
    <property type="component" value="Unassembled WGS sequence"/>
</dbReference>
<dbReference type="Pfam" id="PF00520">
    <property type="entry name" value="Ion_trans"/>
    <property type="match status" value="1"/>
</dbReference>
<evidence type="ECO:0000259" key="7">
    <source>
        <dbReference type="Pfam" id="PF00520"/>
    </source>
</evidence>
<feature type="transmembrane region" description="Helical" evidence="6">
    <location>
        <begin position="492"/>
        <end position="518"/>
    </location>
</feature>
<proteinExistence type="predicted"/>
<evidence type="ECO:0000256" key="1">
    <source>
        <dbReference type="ARBA" id="ARBA00004141"/>
    </source>
</evidence>
<keyword evidence="3 6" id="KW-1133">Transmembrane helix</keyword>
<feature type="compositionally biased region" description="Basic and acidic residues" evidence="5">
    <location>
        <begin position="41"/>
        <end position="51"/>
    </location>
</feature>